<gene>
    <name evidence="3" type="ORF">HYG81_03995</name>
</gene>
<dbReference type="InterPro" id="IPR036291">
    <property type="entry name" value="NAD(P)-bd_dom_sf"/>
</dbReference>
<dbReference type="RefSeq" id="WP_180841957.1">
    <property type="nucleotide sequence ID" value="NZ_CP059154.1"/>
</dbReference>
<dbReference type="OrthoDB" id="4907at2157"/>
<dbReference type="Pfam" id="PF01370">
    <property type="entry name" value="Epimerase"/>
    <property type="match status" value="1"/>
</dbReference>
<organism evidence="3 4">
    <name type="scientific">Natrinema zhouii</name>
    <dbReference type="NCBI Taxonomy" id="1710539"/>
    <lineage>
        <taxon>Archaea</taxon>
        <taxon>Methanobacteriati</taxon>
        <taxon>Methanobacteriota</taxon>
        <taxon>Stenosarchaea group</taxon>
        <taxon>Halobacteria</taxon>
        <taxon>Halobacteriales</taxon>
        <taxon>Natrialbaceae</taxon>
        <taxon>Natrinema</taxon>
    </lineage>
</organism>
<dbReference type="SUPFAM" id="SSF51735">
    <property type="entry name" value="NAD(P)-binding Rossmann-fold domains"/>
    <property type="match status" value="1"/>
</dbReference>
<proteinExistence type="predicted"/>
<sequence>MRVLVTGGCGYIGSALVRRLSENEAVSDIVVLDSLATGSPRSLLGVVDGLEFRQGDVRDEDDVGSAMCGVDRVIHLASITGATSTHGRPEETRDVIVGGTETVAAAAGEAGVDSVVFASSCNSYGRAASTNLDETTTPAPLNPYGEAKVEAERVVREAAAEHGFSATSLRMSTNYGYAPGIRFNLVVNHFVFRGLTGRPLTVYSDGENWRPFIHVQDAARAYEHAAVFPERWPQDLYNVGRTEQNFRIGDIVRIVRRELDCDLEIVYLEGEQPRPSYHVEFDRLSETGFEPEWTLREGIRSLADRFSRSREVGRAVAASPRQPVSDGEYR</sequence>
<evidence type="ECO:0000259" key="2">
    <source>
        <dbReference type="Pfam" id="PF01370"/>
    </source>
</evidence>
<evidence type="ECO:0000313" key="3">
    <source>
        <dbReference type="EMBL" id="QLK26786.1"/>
    </source>
</evidence>
<dbReference type="PANTHER" id="PTHR43245:SF23">
    <property type="entry name" value="NAD(P)-BINDING DOMAIN-CONTAINING PROTEIN"/>
    <property type="match status" value="1"/>
</dbReference>
<dbReference type="EMBL" id="CP059154">
    <property type="protein sequence ID" value="QLK26786.1"/>
    <property type="molecule type" value="Genomic_DNA"/>
</dbReference>
<dbReference type="AlphaFoldDB" id="A0A7D6GWX4"/>
<evidence type="ECO:0000313" key="4">
    <source>
        <dbReference type="Proteomes" id="UP000510869"/>
    </source>
</evidence>
<dbReference type="InterPro" id="IPR050177">
    <property type="entry name" value="Lipid_A_modif_metabolic_enz"/>
</dbReference>
<name>A0A7D6GWX4_9EURY</name>
<dbReference type="Gene3D" id="3.40.50.720">
    <property type="entry name" value="NAD(P)-binding Rossmann-like Domain"/>
    <property type="match status" value="1"/>
</dbReference>
<dbReference type="PANTHER" id="PTHR43245">
    <property type="entry name" value="BIFUNCTIONAL POLYMYXIN RESISTANCE PROTEIN ARNA"/>
    <property type="match status" value="1"/>
</dbReference>
<dbReference type="GeneID" id="56142338"/>
<dbReference type="KEGG" id="nay:HYG81_03995"/>
<keyword evidence="4" id="KW-1185">Reference proteome</keyword>
<reference evidence="3 4" key="1">
    <citation type="submission" date="2020-07" db="EMBL/GenBank/DDBJ databases">
        <title>Natrinema (YPL30) sp. nov. and Haloterrigena xxxxxx (YPL8) sp. nov., isolated from a salt mine.</title>
        <authorList>
            <person name="Cui H."/>
        </authorList>
    </citation>
    <scope>NUCLEOTIDE SEQUENCE [LARGE SCALE GENOMIC DNA]</scope>
    <source>
        <strain evidence="3 4">YPL13</strain>
    </source>
</reference>
<accession>A0A7D6GWX4</accession>
<evidence type="ECO:0000256" key="1">
    <source>
        <dbReference type="SAM" id="MobiDB-lite"/>
    </source>
</evidence>
<feature type="domain" description="NAD-dependent epimerase/dehydratase" evidence="2">
    <location>
        <begin position="3"/>
        <end position="240"/>
    </location>
</feature>
<feature type="region of interest" description="Disordered" evidence="1">
    <location>
        <begin position="308"/>
        <end position="330"/>
    </location>
</feature>
<dbReference type="Proteomes" id="UP000510869">
    <property type="component" value="Chromosome"/>
</dbReference>
<dbReference type="InterPro" id="IPR001509">
    <property type="entry name" value="Epimerase_deHydtase"/>
</dbReference>
<protein>
    <submittedName>
        <fullName evidence="3">NAD(P)-dependent oxidoreductase</fullName>
    </submittedName>
</protein>